<dbReference type="Gene3D" id="1.10.630.10">
    <property type="entry name" value="Cytochrome P450"/>
    <property type="match status" value="1"/>
</dbReference>
<keyword evidence="11" id="KW-1185">Reference proteome</keyword>
<reference evidence="10 11" key="1">
    <citation type="journal article" date="2020" name="Mol. Biol. Evol.">
        <title>Distinct Expression and Methylation Patterns for Genes with Different Fates following a Single Whole-Genome Duplication in Flowering Plants.</title>
        <authorList>
            <person name="Shi T."/>
            <person name="Rahmani R.S."/>
            <person name="Gugger P.F."/>
            <person name="Wang M."/>
            <person name="Li H."/>
            <person name="Zhang Y."/>
            <person name="Li Z."/>
            <person name="Wang Q."/>
            <person name="Van de Peer Y."/>
            <person name="Marchal K."/>
            <person name="Chen J."/>
        </authorList>
    </citation>
    <scope>NUCLEOTIDE SEQUENCE [LARGE SCALE GENOMIC DNA]</scope>
    <source>
        <tissue evidence="10">Leaf</tissue>
    </source>
</reference>
<comment type="cofactor">
    <cofactor evidence="1">
        <name>heme</name>
        <dbReference type="ChEBI" id="CHEBI:30413"/>
    </cofactor>
</comment>
<evidence type="ECO:0000313" key="10">
    <source>
        <dbReference type="EMBL" id="DAD42262.1"/>
    </source>
</evidence>
<dbReference type="InterPro" id="IPR036396">
    <property type="entry name" value="Cyt_P450_sf"/>
</dbReference>
<dbReference type="GO" id="GO:0020037">
    <property type="term" value="F:heme binding"/>
    <property type="evidence" value="ECO:0007669"/>
    <property type="project" value="InterPro"/>
</dbReference>
<dbReference type="GO" id="GO:0004497">
    <property type="term" value="F:monooxygenase activity"/>
    <property type="evidence" value="ECO:0007669"/>
    <property type="project" value="UniProtKB-KW"/>
</dbReference>
<evidence type="ECO:0000256" key="8">
    <source>
        <dbReference type="ARBA" id="ARBA00023033"/>
    </source>
</evidence>
<evidence type="ECO:0000313" key="11">
    <source>
        <dbReference type="Proteomes" id="UP000607653"/>
    </source>
</evidence>
<keyword evidence="5" id="KW-0479">Metal-binding</keyword>
<sequence>MKKICMSELLGGQTLDQLLPVRIEEIKWLLRSILNKSEAGEAVGVRAELIRMTNNAEEVKAVVEEALEIAGTFNLSDYIGFCRNFDLQGLRKRFKDIHERLDRMMEMILREHEQVRGEKGMGDEAKDLLHILLDVAEAENSEMKLSRENIKAFILVK</sequence>
<dbReference type="AlphaFoldDB" id="A0A822ZAW6"/>
<comment type="similarity">
    <text evidence="3">Belongs to the cytochrome P450 family.</text>
</comment>
<dbReference type="Pfam" id="PF00067">
    <property type="entry name" value="p450"/>
    <property type="match status" value="1"/>
</dbReference>
<evidence type="ECO:0000256" key="7">
    <source>
        <dbReference type="ARBA" id="ARBA00023004"/>
    </source>
</evidence>
<evidence type="ECO:0000256" key="6">
    <source>
        <dbReference type="ARBA" id="ARBA00023002"/>
    </source>
</evidence>
<dbReference type="PANTHER" id="PTHR47943">
    <property type="entry name" value="CYTOCHROME P450 93A3-LIKE"/>
    <property type="match status" value="1"/>
</dbReference>
<evidence type="ECO:0000256" key="5">
    <source>
        <dbReference type="ARBA" id="ARBA00022723"/>
    </source>
</evidence>
<dbReference type="SUPFAM" id="SSF48264">
    <property type="entry name" value="Cytochrome P450"/>
    <property type="match status" value="1"/>
</dbReference>
<dbReference type="PANTHER" id="PTHR47943:SF8">
    <property type="entry name" value="CYTOCHROME P450"/>
    <property type="match status" value="1"/>
</dbReference>
<accession>A0A822ZAW6</accession>
<dbReference type="GO" id="GO:0016705">
    <property type="term" value="F:oxidoreductase activity, acting on paired donors, with incorporation or reduction of molecular oxygen"/>
    <property type="evidence" value="ECO:0007669"/>
    <property type="project" value="InterPro"/>
</dbReference>
<name>A0A822ZAW6_NELNU</name>
<evidence type="ECO:0000256" key="1">
    <source>
        <dbReference type="ARBA" id="ARBA00001971"/>
    </source>
</evidence>
<organism evidence="10 11">
    <name type="scientific">Nelumbo nucifera</name>
    <name type="common">Sacred lotus</name>
    <dbReference type="NCBI Taxonomy" id="4432"/>
    <lineage>
        <taxon>Eukaryota</taxon>
        <taxon>Viridiplantae</taxon>
        <taxon>Streptophyta</taxon>
        <taxon>Embryophyta</taxon>
        <taxon>Tracheophyta</taxon>
        <taxon>Spermatophyta</taxon>
        <taxon>Magnoliopsida</taxon>
        <taxon>Proteales</taxon>
        <taxon>Nelumbonaceae</taxon>
        <taxon>Nelumbo</taxon>
    </lineage>
</organism>
<proteinExistence type="inferred from homology"/>
<evidence type="ECO:0000256" key="4">
    <source>
        <dbReference type="ARBA" id="ARBA00022617"/>
    </source>
</evidence>
<dbReference type="GO" id="GO:0016020">
    <property type="term" value="C:membrane"/>
    <property type="evidence" value="ECO:0007669"/>
    <property type="project" value="UniProtKB-SubCell"/>
</dbReference>
<comment type="subcellular location">
    <subcellularLocation>
        <location evidence="2">Membrane</location>
    </subcellularLocation>
</comment>
<comment type="caution">
    <text evidence="10">The sequence shown here is derived from an EMBL/GenBank/DDBJ whole genome shotgun (WGS) entry which is preliminary data.</text>
</comment>
<dbReference type="Proteomes" id="UP000607653">
    <property type="component" value="Unassembled WGS sequence"/>
</dbReference>
<keyword evidence="7" id="KW-0408">Iron</keyword>
<evidence type="ECO:0000256" key="2">
    <source>
        <dbReference type="ARBA" id="ARBA00004370"/>
    </source>
</evidence>
<keyword evidence="6" id="KW-0560">Oxidoreductase</keyword>
<gene>
    <name evidence="10" type="ORF">HUJ06_000493</name>
</gene>
<keyword evidence="4" id="KW-0349">Heme</keyword>
<dbReference type="GO" id="GO:0005506">
    <property type="term" value="F:iron ion binding"/>
    <property type="evidence" value="ECO:0007669"/>
    <property type="project" value="InterPro"/>
</dbReference>
<evidence type="ECO:0000256" key="3">
    <source>
        <dbReference type="ARBA" id="ARBA00010617"/>
    </source>
</evidence>
<protein>
    <submittedName>
        <fullName evidence="10">Uncharacterized protein</fullName>
    </submittedName>
</protein>
<keyword evidence="9" id="KW-0472">Membrane</keyword>
<keyword evidence="8" id="KW-0503">Monooxygenase</keyword>
<evidence type="ECO:0000256" key="9">
    <source>
        <dbReference type="ARBA" id="ARBA00023136"/>
    </source>
</evidence>
<dbReference type="EMBL" id="DUZY01000006">
    <property type="protein sequence ID" value="DAD42262.1"/>
    <property type="molecule type" value="Genomic_DNA"/>
</dbReference>
<dbReference type="InterPro" id="IPR001128">
    <property type="entry name" value="Cyt_P450"/>
</dbReference>